<dbReference type="EMBL" id="CAJJDN010000148">
    <property type="protein sequence ID" value="CAD8124009.1"/>
    <property type="molecule type" value="Genomic_DNA"/>
</dbReference>
<keyword evidence="1" id="KW-1133">Transmembrane helix</keyword>
<evidence type="ECO:0000313" key="3">
    <source>
        <dbReference type="Proteomes" id="UP000692954"/>
    </source>
</evidence>
<comment type="caution">
    <text evidence="2">The sequence shown here is derived from an EMBL/GenBank/DDBJ whole genome shotgun (WGS) entry which is preliminary data.</text>
</comment>
<gene>
    <name evidence="2" type="ORF">PSON_ATCC_30995.1.T1480106</name>
</gene>
<accession>A0A8S1RAA0</accession>
<feature type="transmembrane region" description="Helical" evidence="1">
    <location>
        <begin position="35"/>
        <end position="55"/>
    </location>
</feature>
<sequence>MPNIIFNNFTITLNKNRTYTQLPFFKDKKKQMQQLFNINISTIFNLILNYINIQLRLSNSHQISSLYYLQIFKLMIYVLFQVLFHISILKASSNQKSNRLMLEAFHYVKSYILDIFKIKKSWINNQSIVIFKDYWQINLILMRIQSLIIKKHLMMLSLKLECNKHYFQLKKLWHLKLNQTFLFNYSFKRLFNLIFFLKIIQTINQNFPYLIKLQHQIILCQMSVNQVYPKNKALLEQAQIFQSPHFNKINIKS</sequence>
<keyword evidence="1" id="KW-0472">Membrane</keyword>
<evidence type="ECO:0000313" key="2">
    <source>
        <dbReference type="EMBL" id="CAD8124009.1"/>
    </source>
</evidence>
<name>A0A8S1RAA0_9CILI</name>
<evidence type="ECO:0000256" key="1">
    <source>
        <dbReference type="SAM" id="Phobius"/>
    </source>
</evidence>
<organism evidence="2 3">
    <name type="scientific">Paramecium sonneborni</name>
    <dbReference type="NCBI Taxonomy" id="65129"/>
    <lineage>
        <taxon>Eukaryota</taxon>
        <taxon>Sar</taxon>
        <taxon>Alveolata</taxon>
        <taxon>Ciliophora</taxon>
        <taxon>Intramacronucleata</taxon>
        <taxon>Oligohymenophorea</taxon>
        <taxon>Peniculida</taxon>
        <taxon>Parameciidae</taxon>
        <taxon>Paramecium</taxon>
    </lineage>
</organism>
<proteinExistence type="predicted"/>
<feature type="transmembrane region" description="Helical" evidence="1">
    <location>
        <begin position="67"/>
        <end position="89"/>
    </location>
</feature>
<keyword evidence="1" id="KW-0812">Transmembrane</keyword>
<dbReference type="Proteomes" id="UP000692954">
    <property type="component" value="Unassembled WGS sequence"/>
</dbReference>
<keyword evidence="3" id="KW-1185">Reference proteome</keyword>
<reference evidence="2" key="1">
    <citation type="submission" date="2021-01" db="EMBL/GenBank/DDBJ databases">
        <authorList>
            <consortium name="Genoscope - CEA"/>
            <person name="William W."/>
        </authorList>
    </citation>
    <scope>NUCLEOTIDE SEQUENCE</scope>
</reference>
<dbReference type="AlphaFoldDB" id="A0A8S1RAA0"/>
<protein>
    <recommendedName>
        <fullName evidence="4">Transmembrane protein</fullName>
    </recommendedName>
</protein>
<evidence type="ECO:0008006" key="4">
    <source>
        <dbReference type="Google" id="ProtNLM"/>
    </source>
</evidence>